<dbReference type="Proteomes" id="UP001352263">
    <property type="component" value="Unassembled WGS sequence"/>
</dbReference>
<dbReference type="InterPro" id="IPR006311">
    <property type="entry name" value="TAT_signal"/>
</dbReference>
<sequence>METQHISRRRFVKGAFSAIAIAALPARSALAQSTIWTRLEWQQFRSSPQYASFLDAIRLMRANNNAADPSSWRYWTDLHMNAGLHGVPYFLSWHRAYIHHFEQRLRTVSGNSQLTLPYWDYYKNPNVPAEFTDPSSNNPLYVNRVNTNVYDSLTLAPFQASIVNFQRGTSNAFEVLLEWGPHNPVHNIIGGYMAGMDASMDPIFWLHHCNIDRLWHAWALPDGKNMPWYTDPYWSGSFNFGSGMSTQRDRTYHINWMNYHYDDLTRPSTFPPRAEAARMVRVQMQTGRGSRRPAAGAFTPAGPRDLGGGRRSLGGARNISLADVSTTVQVPIEAAGRQQLQSALARGAGAAASGGNGQYRSVRVALESVRMNGQARNGGFYYNVYANLPEDYDAESAQLRNLLGVIGPFEIAAAEHHGGGNMSFPATGVLAGPAASDAREVSISLVRVGGRAVQRGQSISIGEIRVELSTEEPNQDGNFIRKPASACYC</sequence>
<dbReference type="EMBL" id="JAWIIV010000020">
    <property type="protein sequence ID" value="MEC4721628.1"/>
    <property type="molecule type" value="Genomic_DNA"/>
</dbReference>
<dbReference type="PANTHER" id="PTHR11474">
    <property type="entry name" value="TYROSINASE FAMILY MEMBER"/>
    <property type="match status" value="1"/>
</dbReference>
<dbReference type="PROSITE" id="PS51318">
    <property type="entry name" value="TAT"/>
    <property type="match status" value="1"/>
</dbReference>
<accession>A0ABU6JDB1</accession>
<protein>
    <submittedName>
        <fullName evidence="7">Tyrosinase family protein</fullName>
    </submittedName>
</protein>
<keyword evidence="8" id="KW-1185">Reference proteome</keyword>
<evidence type="ECO:0000256" key="1">
    <source>
        <dbReference type="ARBA" id="ARBA00009928"/>
    </source>
</evidence>
<keyword evidence="5" id="KW-0732">Signal</keyword>
<evidence type="ECO:0000256" key="5">
    <source>
        <dbReference type="SAM" id="SignalP"/>
    </source>
</evidence>
<comment type="similarity">
    <text evidence="1">Belongs to the tyrosinase family.</text>
</comment>
<dbReference type="InterPro" id="IPR050316">
    <property type="entry name" value="Tyrosinase/Hemocyanin"/>
</dbReference>
<dbReference type="SUPFAM" id="SSF48056">
    <property type="entry name" value="Di-copper centre-containing domain"/>
    <property type="match status" value="1"/>
</dbReference>
<comment type="caution">
    <text evidence="7">The sequence shown here is derived from an EMBL/GenBank/DDBJ whole genome shotgun (WGS) entry which is preliminary data.</text>
</comment>
<keyword evidence="2" id="KW-0479">Metal-binding</keyword>
<gene>
    <name evidence="7" type="ORF">RY831_20890</name>
</gene>
<dbReference type="Gene3D" id="1.10.1280.10">
    <property type="entry name" value="Di-copper center containing domain from catechol oxidase"/>
    <property type="match status" value="2"/>
</dbReference>
<evidence type="ECO:0000256" key="4">
    <source>
        <dbReference type="SAM" id="MobiDB-lite"/>
    </source>
</evidence>
<dbReference type="PANTHER" id="PTHR11474:SF126">
    <property type="entry name" value="TYROSINASE-LIKE PROTEIN TYR-1-RELATED"/>
    <property type="match status" value="1"/>
</dbReference>
<dbReference type="InterPro" id="IPR002227">
    <property type="entry name" value="Tyrosinase_Cu-bd"/>
</dbReference>
<reference evidence="7 8" key="1">
    <citation type="submission" date="2023-10" db="EMBL/GenBank/DDBJ databases">
        <title>Noviherbaspirillum sp. CPCC 100848 genome assembly.</title>
        <authorList>
            <person name="Li X.Y."/>
            <person name="Fang X.M."/>
        </authorList>
    </citation>
    <scope>NUCLEOTIDE SEQUENCE [LARGE SCALE GENOMIC DNA]</scope>
    <source>
        <strain evidence="7 8">CPCC 100848</strain>
    </source>
</reference>
<evidence type="ECO:0000256" key="3">
    <source>
        <dbReference type="ARBA" id="ARBA00023008"/>
    </source>
</evidence>
<evidence type="ECO:0000313" key="7">
    <source>
        <dbReference type="EMBL" id="MEC4721628.1"/>
    </source>
</evidence>
<feature type="signal peptide" evidence="5">
    <location>
        <begin position="1"/>
        <end position="31"/>
    </location>
</feature>
<organism evidence="7 8">
    <name type="scientific">Noviherbaspirillum album</name>
    <dbReference type="NCBI Taxonomy" id="3080276"/>
    <lineage>
        <taxon>Bacteria</taxon>
        <taxon>Pseudomonadati</taxon>
        <taxon>Pseudomonadota</taxon>
        <taxon>Betaproteobacteria</taxon>
        <taxon>Burkholderiales</taxon>
        <taxon>Oxalobacteraceae</taxon>
        <taxon>Noviherbaspirillum</taxon>
    </lineage>
</organism>
<evidence type="ECO:0000259" key="6">
    <source>
        <dbReference type="PROSITE" id="PS00498"/>
    </source>
</evidence>
<dbReference type="Pfam" id="PF00264">
    <property type="entry name" value="Tyrosinase"/>
    <property type="match status" value="2"/>
</dbReference>
<dbReference type="PROSITE" id="PS00498">
    <property type="entry name" value="TYROSINASE_2"/>
    <property type="match status" value="1"/>
</dbReference>
<feature type="domain" description="Tyrosinase copper-binding" evidence="6">
    <location>
        <begin position="201"/>
        <end position="212"/>
    </location>
</feature>
<dbReference type="InterPro" id="IPR008922">
    <property type="entry name" value="Di-copper_centre_dom_sf"/>
</dbReference>
<keyword evidence="3" id="KW-0186">Copper</keyword>
<name>A0ABU6JDB1_9BURK</name>
<dbReference type="RefSeq" id="WP_326508313.1">
    <property type="nucleotide sequence ID" value="NZ_JAWIIV010000020.1"/>
</dbReference>
<feature type="chain" id="PRO_5045805193" evidence="5">
    <location>
        <begin position="32"/>
        <end position="489"/>
    </location>
</feature>
<feature type="region of interest" description="Disordered" evidence="4">
    <location>
        <begin position="286"/>
        <end position="309"/>
    </location>
</feature>
<proteinExistence type="inferred from homology"/>
<evidence type="ECO:0000256" key="2">
    <source>
        <dbReference type="ARBA" id="ARBA00022723"/>
    </source>
</evidence>
<evidence type="ECO:0000313" key="8">
    <source>
        <dbReference type="Proteomes" id="UP001352263"/>
    </source>
</evidence>